<name>A0A8X6F4I0_TRICU</name>
<comment type="caution">
    <text evidence="1">The sequence shown here is derived from an EMBL/GenBank/DDBJ whole genome shotgun (WGS) entry which is preliminary data.</text>
</comment>
<evidence type="ECO:0000313" key="2">
    <source>
        <dbReference type="Proteomes" id="UP000887116"/>
    </source>
</evidence>
<gene>
    <name evidence="1" type="ORF">TNCT_659441</name>
</gene>
<accession>A0A8X6F4I0</accession>
<sequence length="78" mass="9043">MKGQLEILMTSSCYSNEPMGKLNTDQKLQVNILRYHVLQWWKSIPRGVDVCNQLEERVIERGSEQETGPGRSFYISLI</sequence>
<reference evidence="1" key="1">
    <citation type="submission" date="2020-07" db="EMBL/GenBank/DDBJ databases">
        <title>Multicomponent nature underlies the extraordinary mechanical properties of spider dragline silk.</title>
        <authorList>
            <person name="Kono N."/>
            <person name="Nakamura H."/>
            <person name="Mori M."/>
            <person name="Yoshida Y."/>
            <person name="Ohtoshi R."/>
            <person name="Malay A.D."/>
            <person name="Moran D.A.P."/>
            <person name="Tomita M."/>
            <person name="Numata K."/>
            <person name="Arakawa K."/>
        </authorList>
    </citation>
    <scope>NUCLEOTIDE SEQUENCE</scope>
</reference>
<evidence type="ECO:0000313" key="1">
    <source>
        <dbReference type="EMBL" id="GFQ70945.1"/>
    </source>
</evidence>
<dbReference type="EMBL" id="BMAO01011038">
    <property type="protein sequence ID" value="GFQ70945.1"/>
    <property type="molecule type" value="Genomic_DNA"/>
</dbReference>
<organism evidence="1 2">
    <name type="scientific">Trichonephila clavata</name>
    <name type="common">Joro spider</name>
    <name type="synonym">Nephila clavata</name>
    <dbReference type="NCBI Taxonomy" id="2740835"/>
    <lineage>
        <taxon>Eukaryota</taxon>
        <taxon>Metazoa</taxon>
        <taxon>Ecdysozoa</taxon>
        <taxon>Arthropoda</taxon>
        <taxon>Chelicerata</taxon>
        <taxon>Arachnida</taxon>
        <taxon>Araneae</taxon>
        <taxon>Araneomorphae</taxon>
        <taxon>Entelegynae</taxon>
        <taxon>Araneoidea</taxon>
        <taxon>Nephilidae</taxon>
        <taxon>Trichonephila</taxon>
    </lineage>
</organism>
<keyword evidence="2" id="KW-1185">Reference proteome</keyword>
<protein>
    <submittedName>
        <fullName evidence="1">Uncharacterized protein</fullName>
    </submittedName>
</protein>
<dbReference type="AlphaFoldDB" id="A0A8X6F4I0"/>
<proteinExistence type="predicted"/>
<dbReference type="Proteomes" id="UP000887116">
    <property type="component" value="Unassembled WGS sequence"/>
</dbReference>